<dbReference type="InterPro" id="IPR003661">
    <property type="entry name" value="HisK_dim/P_dom"/>
</dbReference>
<keyword evidence="7 11" id="KW-0418">Kinase</keyword>
<keyword evidence="9" id="KW-1133">Transmembrane helix</keyword>
<keyword evidence="8" id="KW-0067">ATP-binding</keyword>
<evidence type="ECO:0000256" key="3">
    <source>
        <dbReference type="ARBA" id="ARBA00012438"/>
    </source>
</evidence>
<comment type="caution">
    <text evidence="11">The sequence shown here is derived from an EMBL/GenBank/DDBJ whole genome shotgun (WGS) entry which is preliminary data.</text>
</comment>
<dbReference type="InterPro" id="IPR036890">
    <property type="entry name" value="HATPase_C_sf"/>
</dbReference>
<dbReference type="Gene3D" id="1.10.287.130">
    <property type="match status" value="1"/>
</dbReference>
<organism evidence="11 12">
    <name type="scientific">Methylobrevis albus</name>
    <dbReference type="NCBI Taxonomy" id="2793297"/>
    <lineage>
        <taxon>Bacteria</taxon>
        <taxon>Pseudomonadati</taxon>
        <taxon>Pseudomonadota</taxon>
        <taxon>Alphaproteobacteria</taxon>
        <taxon>Hyphomicrobiales</taxon>
        <taxon>Pleomorphomonadaceae</taxon>
        <taxon>Methylobrevis</taxon>
    </lineage>
</organism>
<evidence type="ECO:0000256" key="5">
    <source>
        <dbReference type="ARBA" id="ARBA00022679"/>
    </source>
</evidence>
<keyword evidence="9" id="KW-0812">Transmembrane</keyword>
<evidence type="ECO:0000256" key="9">
    <source>
        <dbReference type="SAM" id="Phobius"/>
    </source>
</evidence>
<evidence type="ECO:0000313" key="11">
    <source>
        <dbReference type="EMBL" id="MBH0237761.1"/>
    </source>
</evidence>
<dbReference type="PROSITE" id="PS50109">
    <property type="entry name" value="HIS_KIN"/>
    <property type="match status" value="1"/>
</dbReference>
<proteinExistence type="predicted"/>
<dbReference type="Pfam" id="PF25323">
    <property type="entry name" value="6TM_PilS"/>
    <property type="match status" value="1"/>
</dbReference>
<feature type="transmembrane region" description="Helical" evidence="9">
    <location>
        <begin position="176"/>
        <end position="198"/>
    </location>
</feature>
<evidence type="ECO:0000259" key="10">
    <source>
        <dbReference type="PROSITE" id="PS50109"/>
    </source>
</evidence>
<dbReference type="NCBIfam" id="NF033792">
    <property type="entry name" value="ActS_PrrB_HisK"/>
    <property type="match status" value="1"/>
</dbReference>
<dbReference type="InterPro" id="IPR003594">
    <property type="entry name" value="HATPase_dom"/>
</dbReference>
<dbReference type="CDD" id="cd00082">
    <property type="entry name" value="HisKA"/>
    <property type="match status" value="1"/>
</dbReference>
<dbReference type="PANTHER" id="PTHR44936">
    <property type="entry name" value="SENSOR PROTEIN CREC"/>
    <property type="match status" value="1"/>
</dbReference>
<sequence length="461" mass="49941">MTPPDDRHFEQPETALAARPVLRPAPGEITKRIKLDTLVRLRWLAITGQFATLVTVEFVLDYRLPIGPCLGLVALSAWLNLVLKIRYPASLRLDDRRATLLLGYDILQLAGLLYFTGGLGNPFSVLILAPVIVSSTALALKRTLMLGGLVVALASLLAFVHQPLPWLPAGGFTPPGIYTAGVWVALISAVTFMGAYSWRIAEEARQLQAALTATELVLSREQHNHQMDGLAAAAAHELGTPLATIALVSKEVLRGLPTDSPLREDMLLLREQAERCRDLLRKLTSLSGEFHDHLHQVPLSHLVEDVVAPHRDTGVDVDVTPQGKPEDEPTGPRNPAIVHGLANVIENAVDFARTRVDVEVAWDEDRVSVTVRDDGPGLAPGDLDRIGEPYFTTRVRATSEEIEAQGLGLGFFMAKTLLERTGAKVRISNRPADSTGAVIEIRWPRKAFSSGGAAGTGAGRS</sequence>
<keyword evidence="12" id="KW-1185">Reference proteome</keyword>
<evidence type="ECO:0000256" key="8">
    <source>
        <dbReference type="ARBA" id="ARBA00022840"/>
    </source>
</evidence>
<dbReference type="RefSeq" id="WP_197310838.1">
    <property type="nucleotide sequence ID" value="NZ_JADZLT010000049.1"/>
</dbReference>
<evidence type="ECO:0000313" key="12">
    <source>
        <dbReference type="Proteomes" id="UP000631694"/>
    </source>
</evidence>
<dbReference type="InterPro" id="IPR036097">
    <property type="entry name" value="HisK_dim/P_sf"/>
</dbReference>
<reference evidence="11" key="1">
    <citation type="submission" date="2020-12" db="EMBL/GenBank/DDBJ databases">
        <title>Methylobrevis albus sp. nov., isolated from fresh water lack sediment.</title>
        <authorList>
            <person name="Zou Q."/>
        </authorList>
    </citation>
    <scope>NUCLEOTIDE SEQUENCE</scope>
    <source>
        <strain evidence="11">L22</strain>
    </source>
</reference>
<accession>A0A931MZH7</accession>
<dbReference type="SUPFAM" id="SSF55874">
    <property type="entry name" value="ATPase domain of HSP90 chaperone/DNA topoisomerase II/histidine kinase"/>
    <property type="match status" value="1"/>
</dbReference>
<dbReference type="AlphaFoldDB" id="A0A931MZH7"/>
<dbReference type="GO" id="GO:0005524">
    <property type="term" value="F:ATP binding"/>
    <property type="evidence" value="ECO:0007669"/>
    <property type="project" value="UniProtKB-KW"/>
</dbReference>
<dbReference type="Pfam" id="PF00512">
    <property type="entry name" value="HisKA"/>
    <property type="match status" value="1"/>
</dbReference>
<gene>
    <name evidence="11" type="ORF">I5731_08010</name>
</gene>
<dbReference type="SMART" id="SM00387">
    <property type="entry name" value="HATPase_c"/>
    <property type="match status" value="1"/>
</dbReference>
<dbReference type="GO" id="GO:0000155">
    <property type="term" value="F:phosphorelay sensor kinase activity"/>
    <property type="evidence" value="ECO:0007669"/>
    <property type="project" value="InterPro"/>
</dbReference>
<keyword evidence="6" id="KW-0547">Nucleotide-binding</keyword>
<dbReference type="GO" id="GO:0005886">
    <property type="term" value="C:plasma membrane"/>
    <property type="evidence" value="ECO:0007669"/>
    <property type="project" value="UniProtKB-SubCell"/>
</dbReference>
<dbReference type="EMBL" id="JADZLT010000049">
    <property type="protein sequence ID" value="MBH0237761.1"/>
    <property type="molecule type" value="Genomic_DNA"/>
</dbReference>
<feature type="transmembrane region" description="Helical" evidence="9">
    <location>
        <begin position="145"/>
        <end position="164"/>
    </location>
</feature>
<dbReference type="Pfam" id="PF02518">
    <property type="entry name" value="HATPase_c"/>
    <property type="match status" value="1"/>
</dbReference>
<keyword evidence="4" id="KW-1003">Cell membrane</keyword>
<dbReference type="PANTHER" id="PTHR44936:SF10">
    <property type="entry name" value="SENSOR PROTEIN RSTB"/>
    <property type="match status" value="1"/>
</dbReference>
<comment type="catalytic activity">
    <reaction evidence="1">
        <text>ATP + protein L-histidine = ADP + protein N-phospho-L-histidine.</text>
        <dbReference type="EC" id="2.7.13.3"/>
    </reaction>
</comment>
<evidence type="ECO:0000256" key="6">
    <source>
        <dbReference type="ARBA" id="ARBA00022741"/>
    </source>
</evidence>
<keyword evidence="5" id="KW-0808">Transferase</keyword>
<evidence type="ECO:0000256" key="1">
    <source>
        <dbReference type="ARBA" id="ARBA00000085"/>
    </source>
</evidence>
<dbReference type="Gene3D" id="3.30.565.10">
    <property type="entry name" value="Histidine kinase-like ATPase, C-terminal domain"/>
    <property type="match status" value="1"/>
</dbReference>
<name>A0A931MZH7_9HYPH</name>
<feature type="domain" description="Histidine kinase" evidence="10">
    <location>
        <begin position="233"/>
        <end position="447"/>
    </location>
</feature>
<dbReference type="EC" id="2.7.13.3" evidence="3"/>
<dbReference type="InterPro" id="IPR005467">
    <property type="entry name" value="His_kinase_dom"/>
</dbReference>
<comment type="subcellular location">
    <subcellularLocation>
        <location evidence="2">Cell membrane</location>
        <topology evidence="2">Multi-pass membrane protein</topology>
    </subcellularLocation>
</comment>
<protein>
    <recommendedName>
        <fullName evidence="3">histidine kinase</fullName>
        <ecNumber evidence="3">2.7.13.3</ecNumber>
    </recommendedName>
</protein>
<dbReference type="SMART" id="SM00388">
    <property type="entry name" value="HisKA"/>
    <property type="match status" value="1"/>
</dbReference>
<feature type="transmembrane region" description="Helical" evidence="9">
    <location>
        <begin position="41"/>
        <end position="59"/>
    </location>
</feature>
<dbReference type="InterPro" id="IPR050980">
    <property type="entry name" value="2C_sensor_his_kinase"/>
</dbReference>
<dbReference type="InterPro" id="IPR047770">
    <property type="entry name" value="RegB"/>
</dbReference>
<evidence type="ECO:0000256" key="2">
    <source>
        <dbReference type="ARBA" id="ARBA00004651"/>
    </source>
</evidence>
<keyword evidence="9" id="KW-0472">Membrane</keyword>
<dbReference type="Proteomes" id="UP000631694">
    <property type="component" value="Unassembled WGS sequence"/>
</dbReference>
<evidence type="ECO:0000256" key="7">
    <source>
        <dbReference type="ARBA" id="ARBA00022777"/>
    </source>
</evidence>
<dbReference type="SUPFAM" id="SSF47384">
    <property type="entry name" value="Homodimeric domain of signal transducing histidine kinase"/>
    <property type="match status" value="1"/>
</dbReference>
<evidence type="ECO:0000256" key="4">
    <source>
        <dbReference type="ARBA" id="ARBA00022475"/>
    </source>
</evidence>